<name>A0A1Y1IER6_KLENI</name>
<dbReference type="EMBL" id="DF237465">
    <property type="protein sequence ID" value="GAQ89390.1"/>
    <property type="molecule type" value="Genomic_DNA"/>
</dbReference>
<dbReference type="InterPro" id="IPR011333">
    <property type="entry name" value="SKP1/BTB/POZ_sf"/>
</dbReference>
<comment type="pathway">
    <text evidence="1">Protein modification; protein ubiquitination.</text>
</comment>
<dbReference type="PROSITE" id="PS50097">
    <property type="entry name" value="BTB"/>
    <property type="match status" value="1"/>
</dbReference>
<dbReference type="GO" id="GO:0016567">
    <property type="term" value="P:protein ubiquitination"/>
    <property type="evidence" value="ECO:0007669"/>
    <property type="project" value="UniProtKB-UniPathway"/>
</dbReference>
<protein>
    <recommendedName>
        <fullName evidence="2">BTB domain-containing protein</fullName>
    </recommendedName>
</protein>
<evidence type="ECO:0000313" key="3">
    <source>
        <dbReference type="EMBL" id="GAQ89390.1"/>
    </source>
</evidence>
<dbReference type="OMA" id="WSIEEEC"/>
<dbReference type="InterPro" id="IPR038920">
    <property type="entry name" value="At3g05675-like"/>
</dbReference>
<evidence type="ECO:0000256" key="1">
    <source>
        <dbReference type="ARBA" id="ARBA00004906"/>
    </source>
</evidence>
<dbReference type="Gene3D" id="3.30.710.10">
    <property type="entry name" value="Potassium Channel Kv1.1, Chain A"/>
    <property type="match status" value="1"/>
</dbReference>
<gene>
    <name evidence="3" type="ORF">KFL_005160110</name>
</gene>
<dbReference type="AlphaFoldDB" id="A0A1Y1IER6"/>
<feature type="domain" description="BTB" evidence="2">
    <location>
        <begin position="49"/>
        <end position="127"/>
    </location>
</feature>
<dbReference type="OrthoDB" id="1885107at2759"/>
<dbReference type="UniPathway" id="UPA00143"/>
<dbReference type="Proteomes" id="UP000054558">
    <property type="component" value="Unassembled WGS sequence"/>
</dbReference>
<reference evidence="3 4" key="1">
    <citation type="journal article" date="2014" name="Nat. Commun.">
        <title>Klebsormidium flaccidum genome reveals primary factors for plant terrestrial adaptation.</title>
        <authorList>
            <person name="Hori K."/>
            <person name="Maruyama F."/>
            <person name="Fujisawa T."/>
            <person name="Togashi T."/>
            <person name="Yamamoto N."/>
            <person name="Seo M."/>
            <person name="Sato S."/>
            <person name="Yamada T."/>
            <person name="Mori H."/>
            <person name="Tajima N."/>
            <person name="Moriyama T."/>
            <person name="Ikeuchi M."/>
            <person name="Watanabe M."/>
            <person name="Wada H."/>
            <person name="Kobayashi K."/>
            <person name="Saito M."/>
            <person name="Masuda T."/>
            <person name="Sasaki-Sekimoto Y."/>
            <person name="Mashiguchi K."/>
            <person name="Awai K."/>
            <person name="Shimojima M."/>
            <person name="Masuda S."/>
            <person name="Iwai M."/>
            <person name="Nobusawa T."/>
            <person name="Narise T."/>
            <person name="Kondo S."/>
            <person name="Saito H."/>
            <person name="Sato R."/>
            <person name="Murakawa M."/>
            <person name="Ihara Y."/>
            <person name="Oshima-Yamada Y."/>
            <person name="Ohtaka K."/>
            <person name="Satoh M."/>
            <person name="Sonobe K."/>
            <person name="Ishii M."/>
            <person name="Ohtani R."/>
            <person name="Kanamori-Sato M."/>
            <person name="Honoki R."/>
            <person name="Miyazaki D."/>
            <person name="Mochizuki H."/>
            <person name="Umetsu J."/>
            <person name="Higashi K."/>
            <person name="Shibata D."/>
            <person name="Kamiya Y."/>
            <person name="Sato N."/>
            <person name="Nakamura Y."/>
            <person name="Tabata S."/>
            <person name="Ida S."/>
            <person name="Kurokawa K."/>
            <person name="Ohta H."/>
        </authorList>
    </citation>
    <scope>NUCLEOTIDE SEQUENCE [LARGE SCALE GENOMIC DNA]</scope>
    <source>
        <strain evidence="3 4">NIES-2285</strain>
    </source>
</reference>
<proteinExistence type="predicted"/>
<accession>A0A1Y1IER6</accession>
<dbReference type="PANTHER" id="PTHR31060:SF30">
    <property type="entry name" value="OS07G0668800 PROTEIN"/>
    <property type="match status" value="1"/>
</dbReference>
<dbReference type="InterPro" id="IPR000210">
    <property type="entry name" value="BTB/POZ_dom"/>
</dbReference>
<organism evidence="3 4">
    <name type="scientific">Klebsormidium nitens</name>
    <name type="common">Green alga</name>
    <name type="synonym">Ulothrix nitens</name>
    <dbReference type="NCBI Taxonomy" id="105231"/>
    <lineage>
        <taxon>Eukaryota</taxon>
        <taxon>Viridiplantae</taxon>
        <taxon>Streptophyta</taxon>
        <taxon>Klebsormidiophyceae</taxon>
        <taxon>Klebsormidiales</taxon>
        <taxon>Klebsormidiaceae</taxon>
        <taxon>Klebsormidium</taxon>
    </lineage>
</organism>
<dbReference type="PANTHER" id="PTHR31060">
    <property type="entry name" value="OSJNBA0011J08.25 PROTEIN-RELATED"/>
    <property type="match status" value="1"/>
</dbReference>
<keyword evidence="4" id="KW-1185">Reference proteome</keyword>
<sequence length="439" mass="48505">MPTIRRCFSANKMKRSAMAAMETDAQDAQEDALKAQKLDHVIFNDASSSDVVIRLVKETAADGATSEALYLHTDVLVACSTYFAAQLSERWVGADVSVDEQGRLVLVVHLNDAGSFEAFSVALAKLYAELGVGRGQSEKDISFSGFQEALACLQPADQLGLESLYKSAVSYLQSIPWTVQEEGMIVELLSRTRIPEEKLLERTREASITTQYRILEAVVANAVQGLRSSAFCRSFVEKLLSSDSSSNRQVIERALNEIFKDLEASSVETLKKLIQNLVKDAGFKAFADKLEWLFGLPLPLVASERSLKIKRKIVDVVLPLRSDKSDFRILFWSAGLSNLHSVLVAEVIKGRLPLDVECRKGLVEMWFLAFKSLSEAGCSLGGRLPDPELALLSTLPLDDQAEVIEPVLSIISDERAWAPWFQCWMEKVCHAGGEPVLQC</sequence>
<evidence type="ECO:0000313" key="4">
    <source>
        <dbReference type="Proteomes" id="UP000054558"/>
    </source>
</evidence>
<evidence type="ECO:0000259" key="2">
    <source>
        <dbReference type="PROSITE" id="PS50097"/>
    </source>
</evidence>